<evidence type="ECO:0000256" key="1">
    <source>
        <dbReference type="SAM" id="MobiDB-lite"/>
    </source>
</evidence>
<accession>A0A7R9EA92</accession>
<gene>
    <name evidence="2" type="ORF">TMSB3V08_LOCUS6155</name>
</gene>
<dbReference type="EMBL" id="OB794056">
    <property type="protein sequence ID" value="CAD7429377.1"/>
    <property type="molecule type" value="Genomic_DNA"/>
</dbReference>
<protein>
    <submittedName>
        <fullName evidence="2">Uncharacterized protein</fullName>
    </submittedName>
</protein>
<reference evidence="2" key="1">
    <citation type="submission" date="2020-11" db="EMBL/GenBank/DDBJ databases">
        <authorList>
            <person name="Tran Van P."/>
        </authorList>
    </citation>
    <scope>NUCLEOTIDE SEQUENCE</scope>
</reference>
<sequence>MASLVLTDSSQLTALKSYQTKLSVSCQSAPKKPWGYCRCSRFVATLALPPEQSVSEWDSSLNLPFEGKPDKTRLTPFSTFPIGRTNNPLFCLFHSTVYVLKAIRDEFPTVLSAHENSVLYWLAWRPLSLTFSRANGKLPFLPLDKARQQWTVFSAAVPLSEASRRVATQTGCNVAKKLLDQHLYSQVFLHSSVWWPLIQERLSKKSSGSVGVGRGRSSVPLGETDSASGWQRQPTNRNCETSVLVSPAPTKRDTVVDRLTSRRNGERFPGYSRGRKSADCRHRNEYTPSSSTQPPSPNFQLYSPPLKISEFFDRDSGVDAGPELDRTANKHWIGRRTGTGFDRKYIVTRYTRGGLERRWLVDRRLATTRYWPRKETGFSRKHCRRKWDRRHQFVHHHHPELVMLDMAPGTSTMLRARRKDINVKPNRRLDRKSSRGMLYENEELRLRTININAEVEKAKLSMWVCANSFDSDFVSNQSANLPLEDLQELEMT</sequence>
<dbReference type="AlphaFoldDB" id="A0A7R9EA92"/>
<feature type="compositionally biased region" description="Basic and acidic residues" evidence="1">
    <location>
        <begin position="250"/>
        <end position="266"/>
    </location>
</feature>
<name>A0A7R9EA92_9NEOP</name>
<organism evidence="2">
    <name type="scientific">Timema monikensis</name>
    <dbReference type="NCBI Taxonomy" id="170555"/>
    <lineage>
        <taxon>Eukaryota</taxon>
        <taxon>Metazoa</taxon>
        <taxon>Ecdysozoa</taxon>
        <taxon>Arthropoda</taxon>
        <taxon>Hexapoda</taxon>
        <taxon>Insecta</taxon>
        <taxon>Pterygota</taxon>
        <taxon>Neoptera</taxon>
        <taxon>Polyneoptera</taxon>
        <taxon>Phasmatodea</taxon>
        <taxon>Timematodea</taxon>
        <taxon>Timematoidea</taxon>
        <taxon>Timematidae</taxon>
        <taxon>Timema</taxon>
    </lineage>
</organism>
<feature type="compositionally biased region" description="Polar residues" evidence="1">
    <location>
        <begin position="225"/>
        <end position="244"/>
    </location>
</feature>
<evidence type="ECO:0000313" key="2">
    <source>
        <dbReference type="EMBL" id="CAD7429377.1"/>
    </source>
</evidence>
<feature type="region of interest" description="Disordered" evidence="1">
    <location>
        <begin position="206"/>
        <end position="300"/>
    </location>
</feature>
<feature type="compositionally biased region" description="Low complexity" evidence="1">
    <location>
        <begin position="206"/>
        <end position="219"/>
    </location>
</feature>
<proteinExistence type="predicted"/>
<feature type="compositionally biased region" description="Basic and acidic residues" evidence="1">
    <location>
        <begin position="276"/>
        <end position="285"/>
    </location>
</feature>